<name>A0ACA9S0A2_9GLOM</name>
<feature type="non-terminal residue" evidence="1">
    <location>
        <position position="88"/>
    </location>
</feature>
<comment type="caution">
    <text evidence="1">The sequence shown here is derived from an EMBL/GenBank/DDBJ whole genome shotgun (WGS) entry which is preliminary data.</text>
</comment>
<evidence type="ECO:0000313" key="2">
    <source>
        <dbReference type="Proteomes" id="UP000789920"/>
    </source>
</evidence>
<accession>A0ACA9S0A2</accession>
<proteinExistence type="predicted"/>
<sequence>MEQENYLVTLVKNIVGTVVKEVVQNLRMFQRKQQKHRSCLCYVYQRKGHLAYLYPSIKDQSHDRSLNHNVIDVRHVEVGRKKHEGLKH</sequence>
<dbReference type="EMBL" id="CAJVQC010080574">
    <property type="protein sequence ID" value="CAG8818093.1"/>
    <property type="molecule type" value="Genomic_DNA"/>
</dbReference>
<dbReference type="Proteomes" id="UP000789920">
    <property type="component" value="Unassembled WGS sequence"/>
</dbReference>
<organism evidence="1 2">
    <name type="scientific">Racocetra persica</name>
    <dbReference type="NCBI Taxonomy" id="160502"/>
    <lineage>
        <taxon>Eukaryota</taxon>
        <taxon>Fungi</taxon>
        <taxon>Fungi incertae sedis</taxon>
        <taxon>Mucoromycota</taxon>
        <taxon>Glomeromycotina</taxon>
        <taxon>Glomeromycetes</taxon>
        <taxon>Diversisporales</taxon>
        <taxon>Gigasporaceae</taxon>
        <taxon>Racocetra</taxon>
    </lineage>
</organism>
<keyword evidence="2" id="KW-1185">Reference proteome</keyword>
<reference evidence="1" key="1">
    <citation type="submission" date="2021-06" db="EMBL/GenBank/DDBJ databases">
        <authorList>
            <person name="Kallberg Y."/>
            <person name="Tangrot J."/>
            <person name="Rosling A."/>
        </authorList>
    </citation>
    <scope>NUCLEOTIDE SEQUENCE</scope>
    <source>
        <strain evidence="1">MA461A</strain>
    </source>
</reference>
<protein>
    <submittedName>
        <fullName evidence="1">36639_t:CDS:1</fullName>
    </submittedName>
</protein>
<evidence type="ECO:0000313" key="1">
    <source>
        <dbReference type="EMBL" id="CAG8818093.1"/>
    </source>
</evidence>
<gene>
    <name evidence="1" type="ORF">RPERSI_LOCUS24841</name>
</gene>